<proteinExistence type="predicted"/>
<organism evidence="4">
    <name type="scientific">Soboliphyme baturini</name>
    <dbReference type="NCBI Taxonomy" id="241478"/>
    <lineage>
        <taxon>Eukaryota</taxon>
        <taxon>Metazoa</taxon>
        <taxon>Ecdysozoa</taxon>
        <taxon>Nematoda</taxon>
        <taxon>Enoplea</taxon>
        <taxon>Dorylaimia</taxon>
        <taxon>Dioctophymatida</taxon>
        <taxon>Dioctophymatoidea</taxon>
        <taxon>Soboliphymatidae</taxon>
        <taxon>Soboliphyme</taxon>
    </lineage>
</organism>
<evidence type="ECO:0000313" key="2">
    <source>
        <dbReference type="EMBL" id="VDP35995.1"/>
    </source>
</evidence>
<feature type="region of interest" description="Disordered" evidence="1">
    <location>
        <begin position="40"/>
        <end position="123"/>
    </location>
</feature>
<name>A0A183J515_9BILA</name>
<dbReference type="AlphaFoldDB" id="A0A183J515"/>
<gene>
    <name evidence="2" type="ORF">SBAD_LOCUS10963</name>
</gene>
<accession>A0A183J515</accession>
<evidence type="ECO:0000313" key="4">
    <source>
        <dbReference type="WBParaSite" id="SBAD_0001133901-mRNA-1"/>
    </source>
</evidence>
<protein>
    <submittedName>
        <fullName evidence="4">SGF29 C-terminal domain-containing protein</fullName>
    </submittedName>
</protein>
<keyword evidence="3" id="KW-1185">Reference proteome</keyword>
<reference evidence="2 3" key="2">
    <citation type="submission" date="2018-11" db="EMBL/GenBank/DDBJ databases">
        <authorList>
            <consortium name="Pathogen Informatics"/>
        </authorList>
    </citation>
    <scope>NUCLEOTIDE SEQUENCE [LARGE SCALE GENOMIC DNA]</scope>
</reference>
<dbReference type="WBParaSite" id="SBAD_0001133901-mRNA-1">
    <property type="protein sequence ID" value="SBAD_0001133901-mRNA-1"/>
    <property type="gene ID" value="SBAD_0001133901"/>
</dbReference>
<feature type="compositionally biased region" description="Polar residues" evidence="1">
    <location>
        <begin position="87"/>
        <end position="96"/>
    </location>
</feature>
<dbReference type="Proteomes" id="UP000270296">
    <property type="component" value="Unassembled WGS sequence"/>
</dbReference>
<evidence type="ECO:0000313" key="3">
    <source>
        <dbReference type="Proteomes" id="UP000270296"/>
    </source>
</evidence>
<evidence type="ECO:0000256" key="1">
    <source>
        <dbReference type="SAM" id="MobiDB-lite"/>
    </source>
</evidence>
<sequence>MSACTNITEIQSILSNSGDHLYNHLSDLISALEDAARQDESSGRTACAGSAGTPRKLKRKKAKRNLNDGGRGAGSSASKFPPPVPLSQGSSTSKHYISSPEAHHRSSSFVAEPGNADMSGSETKTLNGSLMKLAGKDVQSQGCSLKMSVVFNLPESDSLTEMGTPNKIYRRKRLVKRMAVDDYQEIR</sequence>
<feature type="compositionally biased region" description="Basic residues" evidence="1">
    <location>
        <begin position="55"/>
        <end position="64"/>
    </location>
</feature>
<reference evidence="4" key="1">
    <citation type="submission" date="2016-06" db="UniProtKB">
        <authorList>
            <consortium name="WormBaseParasite"/>
        </authorList>
    </citation>
    <scope>IDENTIFICATION</scope>
</reference>
<dbReference type="EMBL" id="UZAM01014844">
    <property type="protein sequence ID" value="VDP35995.1"/>
    <property type="molecule type" value="Genomic_DNA"/>
</dbReference>